<dbReference type="Pfam" id="PF05697">
    <property type="entry name" value="Trigger_N"/>
    <property type="match status" value="1"/>
</dbReference>
<dbReference type="PANTHER" id="PTHR30560:SF3">
    <property type="entry name" value="TRIGGER FACTOR-LIKE PROTEIN TIG, CHLOROPLASTIC"/>
    <property type="match status" value="1"/>
</dbReference>
<dbReference type="GO" id="GO:0051083">
    <property type="term" value="P:'de novo' cotranslational protein folding"/>
    <property type="evidence" value="ECO:0007669"/>
    <property type="project" value="TreeGrafter"/>
</dbReference>
<evidence type="ECO:0000313" key="3">
    <source>
        <dbReference type="Proteomes" id="UP000266183"/>
    </source>
</evidence>
<dbReference type="GO" id="GO:0003755">
    <property type="term" value="F:peptidyl-prolyl cis-trans isomerase activity"/>
    <property type="evidence" value="ECO:0007669"/>
    <property type="project" value="TreeGrafter"/>
</dbReference>
<protein>
    <submittedName>
        <fullName evidence="2">Trigger factor</fullName>
    </submittedName>
</protein>
<reference evidence="3" key="1">
    <citation type="submission" date="2018-09" db="EMBL/GenBank/DDBJ databases">
        <title>Chryseolinea sp. KIS68-18 isolated from soil.</title>
        <authorList>
            <person name="Weon H.-Y."/>
            <person name="Kwon S.-W."/>
            <person name="Lee S.A."/>
        </authorList>
    </citation>
    <scope>NUCLEOTIDE SEQUENCE [LARGE SCALE GENOMIC DNA]</scope>
    <source>
        <strain evidence="3">KIS68-18</strain>
    </source>
</reference>
<dbReference type="Gene3D" id="1.10.3120.10">
    <property type="entry name" value="Trigger factor, C-terminal domain"/>
    <property type="match status" value="1"/>
</dbReference>
<dbReference type="GO" id="GO:0043335">
    <property type="term" value="P:protein unfolding"/>
    <property type="evidence" value="ECO:0007669"/>
    <property type="project" value="TreeGrafter"/>
</dbReference>
<dbReference type="GO" id="GO:0044183">
    <property type="term" value="F:protein folding chaperone"/>
    <property type="evidence" value="ECO:0007669"/>
    <property type="project" value="TreeGrafter"/>
</dbReference>
<feature type="domain" description="Trigger factor ribosome-binding bacterial" evidence="1">
    <location>
        <begin position="1"/>
        <end position="148"/>
    </location>
</feature>
<dbReference type="InterPro" id="IPR037041">
    <property type="entry name" value="Trigger_fac_C_sf"/>
</dbReference>
<accession>A0A385SH26</accession>
<dbReference type="PANTHER" id="PTHR30560">
    <property type="entry name" value="TRIGGER FACTOR CHAPERONE AND PEPTIDYL-PROLYL CIS/TRANS ISOMERASE"/>
    <property type="match status" value="1"/>
</dbReference>
<dbReference type="InterPro" id="IPR036611">
    <property type="entry name" value="Trigger_fac_ribosome-bd_sf"/>
</dbReference>
<dbReference type="RefSeq" id="WP_119753040.1">
    <property type="nucleotide sequence ID" value="NZ_CP032382.1"/>
</dbReference>
<organism evidence="2 3">
    <name type="scientific">Chryseolinea soli</name>
    <dbReference type="NCBI Taxonomy" id="2321403"/>
    <lineage>
        <taxon>Bacteria</taxon>
        <taxon>Pseudomonadati</taxon>
        <taxon>Bacteroidota</taxon>
        <taxon>Cytophagia</taxon>
        <taxon>Cytophagales</taxon>
        <taxon>Fulvivirgaceae</taxon>
        <taxon>Chryseolinea</taxon>
    </lineage>
</organism>
<dbReference type="KEGG" id="chk:D4L85_03665"/>
<dbReference type="AlphaFoldDB" id="A0A385SH26"/>
<evidence type="ECO:0000259" key="1">
    <source>
        <dbReference type="Pfam" id="PF05697"/>
    </source>
</evidence>
<dbReference type="InterPro" id="IPR008881">
    <property type="entry name" value="Trigger_fac_ribosome-bd_bac"/>
</dbReference>
<dbReference type="SUPFAM" id="SSF109998">
    <property type="entry name" value="Triger factor/SurA peptide-binding domain-like"/>
    <property type="match status" value="1"/>
</dbReference>
<dbReference type="GO" id="GO:0043022">
    <property type="term" value="F:ribosome binding"/>
    <property type="evidence" value="ECO:0007669"/>
    <property type="project" value="TreeGrafter"/>
</dbReference>
<keyword evidence="3" id="KW-1185">Reference proteome</keyword>
<proteinExistence type="predicted"/>
<gene>
    <name evidence="2" type="ORF">D4L85_03665</name>
</gene>
<dbReference type="Gene3D" id="3.30.70.1050">
    <property type="entry name" value="Trigger factor ribosome-binding domain"/>
    <property type="match status" value="1"/>
</dbReference>
<dbReference type="SUPFAM" id="SSF102735">
    <property type="entry name" value="Trigger factor ribosome-binding domain"/>
    <property type="match status" value="1"/>
</dbReference>
<dbReference type="GO" id="GO:0015031">
    <property type="term" value="P:protein transport"/>
    <property type="evidence" value="ECO:0007669"/>
    <property type="project" value="InterPro"/>
</dbReference>
<dbReference type="Proteomes" id="UP000266183">
    <property type="component" value="Chromosome"/>
</dbReference>
<sequence>MEITLDKKNNTEGLIKIKLTEGDYQPNVEEKVKDYARKANIKGFRQGKVPTGVIRKMFGKSILVDEINHLLSHKLSDYIKENNLKILGEPLPNQEKALTIDWDVQKNFEFEYQIGMVDDFPYELSSKVKVPSYPIEVDQKTIDETVSDLKKRFGKVNYPEVSEADDNLFGPLKTAEGDFAREQSFIAVEKVEKKEQKKFIGAKKGDAIEFDIDKAFGDDNLKAQVLGLSPEEAKAVKGKYILTVETISRTEPAELNIELFDRVFGKDVVTDEAGFIAKIKETIGENYKRESDHFLEHHIEDHFVANTSINLPDDFLKAWLKSSSQGQVTDEVLGQEFEAYKRGLKWDLVKNRIADDNKITVEADEVRAKAKDLIISQFGGHAFAEQLGDKLDAIADNYLQNENGQNFMKLYNQLRSEKILKYIREHITVQEKKVTVDEFKKIVEEHKH</sequence>
<dbReference type="InterPro" id="IPR005215">
    <property type="entry name" value="Trig_fac"/>
</dbReference>
<dbReference type="EMBL" id="CP032382">
    <property type="protein sequence ID" value="AYB29726.1"/>
    <property type="molecule type" value="Genomic_DNA"/>
</dbReference>
<dbReference type="InterPro" id="IPR027304">
    <property type="entry name" value="Trigger_fact/SurA_dom_sf"/>
</dbReference>
<name>A0A385SH26_9BACT</name>
<evidence type="ECO:0000313" key="2">
    <source>
        <dbReference type="EMBL" id="AYB29726.1"/>
    </source>
</evidence>
<dbReference type="OrthoDB" id="9767721at2"/>